<dbReference type="PROSITE" id="PS50930">
    <property type="entry name" value="HTH_LYTTR"/>
    <property type="match status" value="1"/>
</dbReference>
<reference evidence="3" key="1">
    <citation type="submission" date="2019-03" db="EMBL/GenBank/DDBJ databases">
        <title>Single cell metagenomics reveals metabolic interactions within the superorganism composed of flagellate Streblomastix strix and complex community of Bacteroidetes bacteria on its surface.</title>
        <authorList>
            <person name="Treitli S.C."/>
            <person name="Kolisko M."/>
            <person name="Husnik F."/>
            <person name="Keeling P."/>
            <person name="Hampl V."/>
        </authorList>
    </citation>
    <scope>NUCLEOTIDE SEQUENCE</scope>
    <source>
        <strain evidence="3">STM</strain>
    </source>
</reference>
<gene>
    <name evidence="3" type="ORF">EZS27_035534</name>
</gene>
<dbReference type="GO" id="GO:0003677">
    <property type="term" value="F:DNA binding"/>
    <property type="evidence" value="ECO:0007669"/>
    <property type="project" value="InterPro"/>
</dbReference>
<dbReference type="SMART" id="SM00850">
    <property type="entry name" value="LytTR"/>
    <property type="match status" value="1"/>
</dbReference>
<evidence type="ECO:0000313" key="3">
    <source>
        <dbReference type="EMBL" id="KAA6313741.1"/>
    </source>
</evidence>
<sequence length="255" mass="29666">MHPLLKSMFSRIASIAIVVFATLLLWMLLVVYGNTYSYWALAESITYVGILFFAGFLYWHVHKFLQLFYIRLTIAILVQTVALATISGYLLLFGSELLQNFATNIPLYLTFGSLCWLSLTLWYHNLRQSKFSEGGEEEIASFTEPHEIVDRISIKEGTRIHILQREELSYIRACGDYVVVVTAKGEFIKEQTMKYFETHLPDTFARIHRSYIINTNYITRIELFGKDKYNVWLKNGEKLRASSTGYKLLKERLKL</sequence>
<dbReference type="AlphaFoldDB" id="A0A5J4PY30"/>
<proteinExistence type="predicted"/>
<keyword evidence="1" id="KW-1133">Transmembrane helix</keyword>
<keyword evidence="1" id="KW-0472">Membrane</keyword>
<organism evidence="3">
    <name type="scientific">termite gut metagenome</name>
    <dbReference type="NCBI Taxonomy" id="433724"/>
    <lineage>
        <taxon>unclassified sequences</taxon>
        <taxon>metagenomes</taxon>
        <taxon>organismal metagenomes</taxon>
    </lineage>
</organism>
<accession>A0A5J4PY30</accession>
<dbReference type="InterPro" id="IPR007492">
    <property type="entry name" value="LytTR_DNA-bd_dom"/>
</dbReference>
<comment type="caution">
    <text evidence="3">The sequence shown here is derived from an EMBL/GenBank/DDBJ whole genome shotgun (WGS) entry which is preliminary data.</text>
</comment>
<dbReference type="Gene3D" id="2.40.50.1020">
    <property type="entry name" value="LytTr DNA-binding domain"/>
    <property type="match status" value="1"/>
</dbReference>
<feature type="transmembrane region" description="Helical" evidence="1">
    <location>
        <begin position="12"/>
        <end position="32"/>
    </location>
</feature>
<keyword evidence="1" id="KW-0812">Transmembrane</keyword>
<dbReference type="PANTHER" id="PTHR37299:SF1">
    <property type="entry name" value="STAGE 0 SPORULATION PROTEIN A HOMOLOG"/>
    <property type="match status" value="1"/>
</dbReference>
<protein>
    <submittedName>
        <fullName evidence="3">Transcriptional regulatory protein NatR</fullName>
    </submittedName>
</protein>
<dbReference type="PANTHER" id="PTHR37299">
    <property type="entry name" value="TRANSCRIPTIONAL REGULATOR-RELATED"/>
    <property type="match status" value="1"/>
</dbReference>
<dbReference type="EMBL" id="SNRY01005935">
    <property type="protein sequence ID" value="KAA6313741.1"/>
    <property type="molecule type" value="Genomic_DNA"/>
</dbReference>
<feature type="domain" description="HTH LytTR-type" evidence="2">
    <location>
        <begin position="152"/>
        <end position="255"/>
    </location>
</feature>
<feature type="transmembrane region" description="Helical" evidence="1">
    <location>
        <begin position="68"/>
        <end position="93"/>
    </location>
</feature>
<name>A0A5J4PY30_9ZZZZ</name>
<evidence type="ECO:0000259" key="2">
    <source>
        <dbReference type="PROSITE" id="PS50930"/>
    </source>
</evidence>
<dbReference type="GO" id="GO:0000156">
    <property type="term" value="F:phosphorelay response regulator activity"/>
    <property type="evidence" value="ECO:0007669"/>
    <property type="project" value="InterPro"/>
</dbReference>
<evidence type="ECO:0000256" key="1">
    <source>
        <dbReference type="SAM" id="Phobius"/>
    </source>
</evidence>
<dbReference type="InterPro" id="IPR046947">
    <property type="entry name" value="LytR-like"/>
</dbReference>
<feature type="transmembrane region" description="Helical" evidence="1">
    <location>
        <begin position="105"/>
        <end position="123"/>
    </location>
</feature>
<dbReference type="Pfam" id="PF04397">
    <property type="entry name" value="LytTR"/>
    <property type="match status" value="1"/>
</dbReference>
<feature type="transmembrane region" description="Helical" evidence="1">
    <location>
        <begin position="38"/>
        <end position="61"/>
    </location>
</feature>